<dbReference type="GeneID" id="75910746"/>
<evidence type="ECO:0000256" key="1">
    <source>
        <dbReference type="SAM" id="Phobius"/>
    </source>
</evidence>
<keyword evidence="1" id="KW-0472">Membrane</keyword>
<reference evidence="2" key="2">
    <citation type="journal article" date="2022" name="Proc. Natl. Acad. Sci. U.S.A.">
        <title>Diploid-dominant life cycles characterize the early evolution of Fungi.</title>
        <authorList>
            <person name="Amses K.R."/>
            <person name="Simmons D.R."/>
            <person name="Longcore J.E."/>
            <person name="Mondo S.J."/>
            <person name="Seto K."/>
            <person name="Jeronimo G.H."/>
            <person name="Bonds A.E."/>
            <person name="Quandt C.A."/>
            <person name="Davis W.J."/>
            <person name="Chang Y."/>
            <person name="Federici B.A."/>
            <person name="Kuo A."/>
            <person name="LaButti K."/>
            <person name="Pangilinan J."/>
            <person name="Andreopoulos W."/>
            <person name="Tritt A."/>
            <person name="Riley R."/>
            <person name="Hundley H."/>
            <person name="Johnson J."/>
            <person name="Lipzen A."/>
            <person name="Barry K."/>
            <person name="Lang B.F."/>
            <person name="Cuomo C.A."/>
            <person name="Buchler N.E."/>
            <person name="Grigoriev I.V."/>
            <person name="Spatafora J.W."/>
            <person name="Stajich J.E."/>
            <person name="James T.Y."/>
        </authorList>
    </citation>
    <scope>NUCLEOTIDE SEQUENCE</scope>
    <source>
        <strain evidence="2">AG</strain>
    </source>
</reference>
<evidence type="ECO:0000313" key="3">
    <source>
        <dbReference type="Proteomes" id="UP001206595"/>
    </source>
</evidence>
<reference evidence="2" key="1">
    <citation type="submission" date="2021-06" db="EMBL/GenBank/DDBJ databases">
        <authorList>
            <consortium name="DOE Joint Genome Institute"/>
            <person name="Mondo S.J."/>
            <person name="Amses K.R."/>
            <person name="Simmons D.R."/>
            <person name="Longcore J.E."/>
            <person name="Seto K."/>
            <person name="Alves G.H."/>
            <person name="Bonds A.E."/>
            <person name="Quandt C.A."/>
            <person name="Davis W.J."/>
            <person name="Chang Y."/>
            <person name="Letcher P.M."/>
            <person name="Powell M.J."/>
            <person name="Kuo A."/>
            <person name="Labutti K."/>
            <person name="Pangilinan J."/>
            <person name="Andreopoulos W."/>
            <person name="Tritt A."/>
            <person name="Riley R."/>
            <person name="Hundley H."/>
            <person name="Johnson J."/>
            <person name="Lipzen A."/>
            <person name="Barry K."/>
            <person name="Berbee M.L."/>
            <person name="Buchler N.E."/>
            <person name="Grigoriev I.V."/>
            <person name="Spatafora J.W."/>
            <person name="Stajich J.E."/>
            <person name="James T.Y."/>
        </authorList>
    </citation>
    <scope>NUCLEOTIDE SEQUENCE</scope>
    <source>
        <strain evidence="2">AG</strain>
    </source>
</reference>
<sequence>MRRYSERHIVIKSKKYCGAMPQTRKGCYPVYKGIGAIFLLEFFLFVWVAYEGLWLRDISGISCGSLRQNGATGELI</sequence>
<gene>
    <name evidence="2" type="ORF">K450DRAFT_219630</name>
</gene>
<name>A0AAD5EJE9_UMBRA</name>
<comment type="caution">
    <text evidence="2">The sequence shown here is derived from an EMBL/GenBank/DDBJ whole genome shotgun (WGS) entry which is preliminary data.</text>
</comment>
<proteinExistence type="predicted"/>
<dbReference type="Proteomes" id="UP001206595">
    <property type="component" value="Unassembled WGS sequence"/>
</dbReference>
<dbReference type="RefSeq" id="XP_051449393.1">
    <property type="nucleotide sequence ID" value="XM_051585398.1"/>
</dbReference>
<keyword evidence="1" id="KW-1133">Transmembrane helix</keyword>
<organism evidence="2 3">
    <name type="scientific">Umbelopsis ramanniana AG</name>
    <dbReference type="NCBI Taxonomy" id="1314678"/>
    <lineage>
        <taxon>Eukaryota</taxon>
        <taxon>Fungi</taxon>
        <taxon>Fungi incertae sedis</taxon>
        <taxon>Mucoromycota</taxon>
        <taxon>Mucoromycotina</taxon>
        <taxon>Umbelopsidomycetes</taxon>
        <taxon>Umbelopsidales</taxon>
        <taxon>Umbelopsidaceae</taxon>
        <taxon>Umbelopsis</taxon>
    </lineage>
</organism>
<accession>A0AAD5EJE9</accession>
<dbReference type="EMBL" id="MU620893">
    <property type="protein sequence ID" value="KAI8584389.1"/>
    <property type="molecule type" value="Genomic_DNA"/>
</dbReference>
<evidence type="ECO:0000313" key="2">
    <source>
        <dbReference type="EMBL" id="KAI8584389.1"/>
    </source>
</evidence>
<keyword evidence="1" id="KW-0812">Transmembrane</keyword>
<keyword evidence="3" id="KW-1185">Reference proteome</keyword>
<dbReference type="AlphaFoldDB" id="A0AAD5EJE9"/>
<feature type="transmembrane region" description="Helical" evidence="1">
    <location>
        <begin position="30"/>
        <end position="50"/>
    </location>
</feature>
<protein>
    <submittedName>
        <fullName evidence="2">Uncharacterized protein</fullName>
    </submittedName>
</protein>